<dbReference type="Pfam" id="PF13302">
    <property type="entry name" value="Acetyltransf_3"/>
    <property type="match status" value="1"/>
</dbReference>
<keyword evidence="3" id="KW-1185">Reference proteome</keyword>
<dbReference type="Gene3D" id="3.40.630.30">
    <property type="match status" value="1"/>
</dbReference>
<dbReference type="GO" id="GO:0005737">
    <property type="term" value="C:cytoplasm"/>
    <property type="evidence" value="ECO:0007669"/>
    <property type="project" value="TreeGrafter"/>
</dbReference>
<dbReference type="EMBL" id="LGUE01000005">
    <property type="protein sequence ID" value="KON83974.1"/>
    <property type="molecule type" value="Genomic_DNA"/>
</dbReference>
<dbReference type="PATRIC" id="fig|189381.12.peg.4547"/>
<dbReference type="InterPro" id="IPR051531">
    <property type="entry name" value="N-acetyltransferase"/>
</dbReference>
<reference evidence="3" key="1">
    <citation type="submission" date="2015-07" db="EMBL/GenBank/DDBJ databases">
        <title>Fjat-14235 jcm11544.</title>
        <authorList>
            <person name="Liu B."/>
            <person name="Wang J."/>
            <person name="Zhu Y."/>
            <person name="Liu G."/>
            <person name="Chen Q."/>
            <person name="Chen Z."/>
            <person name="Lan J."/>
            <person name="Che J."/>
            <person name="Ge C."/>
            <person name="Shi H."/>
            <person name="Pan Z."/>
            <person name="Liu X."/>
        </authorList>
    </citation>
    <scope>NUCLEOTIDE SEQUENCE [LARGE SCALE GENOMIC DNA]</scope>
    <source>
        <strain evidence="3">JCM 11544</strain>
    </source>
</reference>
<dbReference type="AlphaFoldDB" id="A0A0M0G2F2"/>
<dbReference type="PANTHER" id="PTHR43792:SF9">
    <property type="entry name" value="RIBOSOMAL-PROTEIN-ALANINE ACETYLTRANSFERASE"/>
    <property type="match status" value="1"/>
</dbReference>
<dbReference type="PANTHER" id="PTHR43792">
    <property type="entry name" value="GNAT FAMILY, PUTATIVE (AFU_ORTHOLOGUE AFUA_3G00765)-RELATED-RELATED"/>
    <property type="match status" value="1"/>
</dbReference>
<dbReference type="PROSITE" id="PS51186">
    <property type="entry name" value="GNAT"/>
    <property type="match status" value="1"/>
</dbReference>
<organism evidence="2 3">
    <name type="scientific">Rossellomorea marisflavi</name>
    <dbReference type="NCBI Taxonomy" id="189381"/>
    <lineage>
        <taxon>Bacteria</taxon>
        <taxon>Bacillati</taxon>
        <taxon>Bacillota</taxon>
        <taxon>Bacilli</taxon>
        <taxon>Bacillales</taxon>
        <taxon>Bacillaceae</taxon>
        <taxon>Rossellomorea</taxon>
    </lineage>
</organism>
<evidence type="ECO:0000313" key="2">
    <source>
        <dbReference type="EMBL" id="KON83974.1"/>
    </source>
</evidence>
<dbReference type="SUPFAM" id="SSF55729">
    <property type="entry name" value="Acyl-CoA N-acyltransferases (Nat)"/>
    <property type="match status" value="1"/>
</dbReference>
<name>A0A0M0G2F2_9BACI</name>
<feature type="domain" description="N-acetyltransferase" evidence="1">
    <location>
        <begin position="12"/>
        <end position="177"/>
    </location>
</feature>
<dbReference type="InterPro" id="IPR016181">
    <property type="entry name" value="Acyl_CoA_acyltransferase"/>
</dbReference>
<accession>A0A0M0G2F2</accession>
<evidence type="ECO:0000313" key="3">
    <source>
        <dbReference type="Proteomes" id="UP000037405"/>
    </source>
</evidence>
<dbReference type="InterPro" id="IPR000182">
    <property type="entry name" value="GNAT_dom"/>
</dbReference>
<dbReference type="Proteomes" id="UP000037405">
    <property type="component" value="Unassembled WGS sequence"/>
</dbReference>
<dbReference type="STRING" id="189381.GCA_900166615_02403"/>
<comment type="caution">
    <text evidence="2">The sequence shown here is derived from an EMBL/GenBank/DDBJ whole genome shotgun (WGS) entry which is preliminary data.</text>
</comment>
<gene>
    <name evidence="2" type="ORF">AF331_17675</name>
</gene>
<dbReference type="OrthoDB" id="9811523at2"/>
<evidence type="ECO:0000259" key="1">
    <source>
        <dbReference type="PROSITE" id="PS51186"/>
    </source>
</evidence>
<dbReference type="GO" id="GO:0008999">
    <property type="term" value="F:protein-N-terminal-alanine acetyltransferase activity"/>
    <property type="evidence" value="ECO:0007669"/>
    <property type="project" value="TreeGrafter"/>
</dbReference>
<proteinExistence type="predicted"/>
<sequence>MTTYPTFTTPRLTLRQLHPKDAQALFTLYTSPEVLTYFGMEPLESITKAEGIIEARQEAEGLSPMRWAITDQGDNLIGTCGFHATSVPHKRCEIGYDLLPIHWGKGYMTEALQPVIDYLFREVGVVRVGAVIIPENAGSSRVVEKLGFTREGLLRDYIMQDQQSHDVYSYSMLKKEWADGVMS</sequence>
<protein>
    <recommendedName>
        <fullName evidence="1">N-acetyltransferase domain-containing protein</fullName>
    </recommendedName>
</protein>
<dbReference type="RefSeq" id="WP_053429353.1">
    <property type="nucleotide sequence ID" value="NZ_JAMQJB010000013.1"/>
</dbReference>